<evidence type="ECO:0000313" key="5">
    <source>
        <dbReference type="EMBL" id="QHS84178.1"/>
    </source>
</evidence>
<dbReference type="Pfam" id="PF00692">
    <property type="entry name" value="dUTPase"/>
    <property type="match status" value="1"/>
</dbReference>
<accession>A0A6C0AWQ8</accession>
<proteinExistence type="inferred from homology"/>
<evidence type="ECO:0000256" key="1">
    <source>
        <dbReference type="ARBA" id="ARBA00006581"/>
    </source>
</evidence>
<evidence type="ECO:0000256" key="3">
    <source>
        <dbReference type="ARBA" id="ARBA00023080"/>
    </source>
</evidence>
<dbReference type="AlphaFoldDB" id="A0A6C0AWQ8"/>
<dbReference type="PANTHER" id="PTHR11241">
    <property type="entry name" value="DEOXYURIDINE 5'-TRIPHOSPHATE NUCLEOTIDOHYDROLASE"/>
    <property type="match status" value="1"/>
</dbReference>
<dbReference type="PANTHER" id="PTHR11241:SF0">
    <property type="entry name" value="DEOXYURIDINE 5'-TRIPHOSPHATE NUCLEOTIDOHYDROLASE"/>
    <property type="match status" value="1"/>
</dbReference>
<dbReference type="InterPro" id="IPR029054">
    <property type="entry name" value="dUTPase-like"/>
</dbReference>
<dbReference type="GO" id="GO:0000287">
    <property type="term" value="F:magnesium ion binding"/>
    <property type="evidence" value="ECO:0007669"/>
    <property type="project" value="InterPro"/>
</dbReference>
<dbReference type="InterPro" id="IPR036157">
    <property type="entry name" value="dUTPase-like_sf"/>
</dbReference>
<dbReference type="GO" id="GO:0006226">
    <property type="term" value="P:dUMP biosynthetic process"/>
    <property type="evidence" value="ECO:0007669"/>
    <property type="project" value="InterPro"/>
</dbReference>
<evidence type="ECO:0000259" key="4">
    <source>
        <dbReference type="Pfam" id="PF00692"/>
    </source>
</evidence>
<protein>
    <recommendedName>
        <fullName evidence="2">dUTP diphosphatase</fullName>
        <ecNumber evidence="2">3.6.1.23</ecNumber>
    </recommendedName>
</protein>
<dbReference type="GO" id="GO:0004170">
    <property type="term" value="F:dUTP diphosphatase activity"/>
    <property type="evidence" value="ECO:0007669"/>
    <property type="project" value="UniProtKB-EC"/>
</dbReference>
<comment type="similarity">
    <text evidence="1">Belongs to the dUTPase family.</text>
</comment>
<dbReference type="GO" id="GO:0046081">
    <property type="term" value="P:dUTP catabolic process"/>
    <property type="evidence" value="ECO:0007669"/>
    <property type="project" value="InterPro"/>
</dbReference>
<feature type="domain" description="dUTPase-like" evidence="4">
    <location>
        <begin position="38"/>
        <end position="169"/>
    </location>
</feature>
<dbReference type="Gene3D" id="2.70.40.10">
    <property type="match status" value="1"/>
</dbReference>
<keyword evidence="3" id="KW-0546">Nucleotide metabolism</keyword>
<organism evidence="5">
    <name type="scientific">viral metagenome</name>
    <dbReference type="NCBI Taxonomy" id="1070528"/>
    <lineage>
        <taxon>unclassified sequences</taxon>
        <taxon>metagenomes</taxon>
        <taxon>organismal metagenomes</taxon>
    </lineage>
</organism>
<evidence type="ECO:0000256" key="2">
    <source>
        <dbReference type="ARBA" id="ARBA00012379"/>
    </source>
</evidence>
<reference evidence="5" key="1">
    <citation type="journal article" date="2020" name="Nature">
        <title>Giant virus diversity and host interactions through global metagenomics.</title>
        <authorList>
            <person name="Schulz F."/>
            <person name="Roux S."/>
            <person name="Paez-Espino D."/>
            <person name="Jungbluth S."/>
            <person name="Walsh D.A."/>
            <person name="Denef V.J."/>
            <person name="McMahon K.D."/>
            <person name="Konstantinidis K.T."/>
            <person name="Eloe-Fadrosh E.A."/>
            <person name="Kyrpides N.C."/>
            <person name="Woyke T."/>
        </authorList>
    </citation>
    <scope>NUCLEOTIDE SEQUENCE</scope>
    <source>
        <strain evidence="5">GVMAG-S-ERX555965-48</strain>
    </source>
</reference>
<dbReference type="SUPFAM" id="SSF51283">
    <property type="entry name" value="dUTPase-like"/>
    <property type="match status" value="1"/>
</dbReference>
<dbReference type="EC" id="3.6.1.23" evidence="2"/>
<name>A0A6C0AWQ8_9ZZZZ</name>
<dbReference type="EMBL" id="MN738773">
    <property type="protein sequence ID" value="QHS84178.1"/>
    <property type="molecule type" value="Genomic_DNA"/>
</dbReference>
<dbReference type="InterPro" id="IPR008181">
    <property type="entry name" value="dUTPase"/>
</dbReference>
<sequence length="175" mass="19864">MLSEYKVLIYLNDDPVLRNTYENHVKKHNEKIEKSDFPDSGFDLFCQKDDTIVYGQTYTMDTGVVCGVYKNNKPSAYYLYPRSSISKTPLRLANSVGIIDCGYRGNLIAKLDNTGYYKFGNHGKDYEIKKFNKYVQICMPDLSPFTVSIVNSLDELGITERGDGGFGSTNFEIIN</sequence>